<dbReference type="Proteomes" id="UP000600946">
    <property type="component" value="Unassembled WGS sequence"/>
</dbReference>
<keyword evidence="3" id="KW-1185">Reference proteome</keyword>
<gene>
    <name evidence="2" type="ORF">GCM10010326_17030</name>
</gene>
<organism evidence="2 3">
    <name type="scientific">Streptomyces xanthochromogenes</name>
    <dbReference type="NCBI Taxonomy" id="67384"/>
    <lineage>
        <taxon>Bacteria</taxon>
        <taxon>Bacillati</taxon>
        <taxon>Actinomycetota</taxon>
        <taxon>Actinomycetes</taxon>
        <taxon>Kitasatosporales</taxon>
        <taxon>Streptomycetaceae</taxon>
        <taxon>Streptomyces</taxon>
    </lineage>
</organism>
<sequence length="97" mass="10312">MDGRATLTMKKSIRGSAAPSSTVNSPSGPITAPWWVTGTVGEGEEVGEGVEVVRTVVSLTEKTILPFLAWYQSLLILVQLLPGNWLTSIGPYGTLKP</sequence>
<name>A0ABQ2ZVF7_9ACTN</name>
<evidence type="ECO:0000313" key="2">
    <source>
        <dbReference type="EMBL" id="GGY23969.1"/>
    </source>
</evidence>
<evidence type="ECO:0000256" key="1">
    <source>
        <dbReference type="SAM" id="MobiDB-lite"/>
    </source>
</evidence>
<protein>
    <submittedName>
        <fullName evidence="2">Uncharacterized protein</fullName>
    </submittedName>
</protein>
<comment type="caution">
    <text evidence="2">The sequence shown here is derived from an EMBL/GenBank/DDBJ whole genome shotgun (WGS) entry which is preliminary data.</text>
</comment>
<feature type="region of interest" description="Disordered" evidence="1">
    <location>
        <begin position="1"/>
        <end position="29"/>
    </location>
</feature>
<proteinExistence type="predicted"/>
<reference evidence="3" key="1">
    <citation type="journal article" date="2019" name="Int. J. Syst. Evol. Microbiol.">
        <title>The Global Catalogue of Microorganisms (GCM) 10K type strain sequencing project: providing services to taxonomists for standard genome sequencing and annotation.</title>
        <authorList>
            <consortium name="The Broad Institute Genomics Platform"/>
            <consortium name="The Broad Institute Genome Sequencing Center for Infectious Disease"/>
            <person name="Wu L."/>
            <person name="Ma J."/>
        </authorList>
    </citation>
    <scope>NUCLEOTIDE SEQUENCE [LARGE SCALE GENOMIC DNA]</scope>
    <source>
        <strain evidence="3">JCM 4594</strain>
    </source>
</reference>
<accession>A0ABQ2ZVF7</accession>
<feature type="compositionally biased region" description="Polar residues" evidence="1">
    <location>
        <begin position="18"/>
        <end position="28"/>
    </location>
</feature>
<evidence type="ECO:0000313" key="3">
    <source>
        <dbReference type="Proteomes" id="UP000600946"/>
    </source>
</evidence>
<dbReference type="EMBL" id="BMUU01000002">
    <property type="protein sequence ID" value="GGY23969.1"/>
    <property type="molecule type" value="Genomic_DNA"/>
</dbReference>